<evidence type="ECO:0000259" key="1">
    <source>
        <dbReference type="Pfam" id="PF00685"/>
    </source>
</evidence>
<reference evidence="2" key="1">
    <citation type="submission" date="2022-12" db="EMBL/GenBank/DDBJ databases">
        <title>Gycomyces niveus sp.nov., a novel actinomycete isolated from soil in Shouguang.</title>
        <authorList>
            <person name="Yang X."/>
        </authorList>
    </citation>
    <scope>NUCLEOTIDE SEQUENCE</scope>
    <source>
        <strain evidence="2">DSM 44724</strain>
    </source>
</reference>
<keyword evidence="5" id="KW-1185">Reference proteome</keyword>
<evidence type="ECO:0000313" key="3">
    <source>
        <dbReference type="EMBL" id="MDR7338791.1"/>
    </source>
</evidence>
<evidence type="ECO:0000313" key="2">
    <source>
        <dbReference type="EMBL" id="MDA1388038.1"/>
    </source>
</evidence>
<proteinExistence type="predicted"/>
<dbReference type="Pfam" id="PF00685">
    <property type="entry name" value="Sulfotransfer_1"/>
    <property type="match status" value="1"/>
</dbReference>
<dbReference type="EMBL" id="JAVDYD010000001">
    <property type="protein sequence ID" value="MDR7338791.1"/>
    <property type="molecule type" value="Genomic_DNA"/>
</dbReference>
<sequence>MIIWLASFPRSGNTFFRIALNRLYSVPTYVVYDVDGVAAQIGTEIMDARDRPADFAAMRAADEVHFVKTHRRRDDPVIADEDRAICLVRDGRDALVSWARLWTAQHQGEPDYETRFAAEARAMITRRTGGTGGWGQNVLSWHRSASPAPVWVRFDDLIADPETSVRDAVAKAAPGLAPASAAAIPTFGELHDREPGFFRSGTTGAHRTELPDDLHDLFWAQPDNAEAMRLNNYQR</sequence>
<dbReference type="SUPFAM" id="SSF52540">
    <property type="entry name" value="P-loop containing nucleoside triphosphate hydrolases"/>
    <property type="match status" value="1"/>
</dbReference>
<protein>
    <submittedName>
        <fullName evidence="2">Sulfotransferase domain-containing protein</fullName>
    </submittedName>
</protein>
<name>A0A9X3PQM8_9ACTN</name>
<evidence type="ECO:0000313" key="4">
    <source>
        <dbReference type="Proteomes" id="UP001145799"/>
    </source>
</evidence>
<dbReference type="GO" id="GO:0008146">
    <property type="term" value="F:sulfotransferase activity"/>
    <property type="evidence" value="ECO:0007669"/>
    <property type="project" value="InterPro"/>
</dbReference>
<evidence type="ECO:0000313" key="5">
    <source>
        <dbReference type="Proteomes" id="UP001183604"/>
    </source>
</evidence>
<dbReference type="InterPro" id="IPR000863">
    <property type="entry name" value="Sulfotransferase_dom"/>
</dbReference>
<dbReference type="RefSeq" id="WP_270124525.1">
    <property type="nucleotide sequence ID" value="NZ_BAAAOM010000004.1"/>
</dbReference>
<dbReference type="Proteomes" id="UP001183604">
    <property type="component" value="Unassembled WGS sequence"/>
</dbReference>
<reference evidence="3 5" key="2">
    <citation type="submission" date="2023-07" db="EMBL/GenBank/DDBJ databases">
        <title>Sequencing the genomes of 1000 actinobacteria strains.</title>
        <authorList>
            <person name="Klenk H.-P."/>
        </authorList>
    </citation>
    <scope>NUCLEOTIDE SEQUENCE [LARGE SCALE GENOMIC DNA]</scope>
    <source>
        <strain evidence="3 5">DSM 44724</strain>
    </source>
</reference>
<dbReference type="Proteomes" id="UP001145799">
    <property type="component" value="Unassembled WGS sequence"/>
</dbReference>
<dbReference type="InterPro" id="IPR027417">
    <property type="entry name" value="P-loop_NTPase"/>
</dbReference>
<gene>
    <name evidence="3" type="ORF">J2S69_002510</name>
    <name evidence="2" type="ORF">O2L01_23795</name>
</gene>
<comment type="caution">
    <text evidence="2">The sequence shown here is derived from an EMBL/GenBank/DDBJ whole genome shotgun (WGS) entry which is preliminary data.</text>
</comment>
<feature type="domain" description="Sulfotransferase" evidence="1">
    <location>
        <begin position="3"/>
        <end position="167"/>
    </location>
</feature>
<dbReference type="EMBL" id="JAPZVQ010000022">
    <property type="protein sequence ID" value="MDA1388038.1"/>
    <property type="molecule type" value="Genomic_DNA"/>
</dbReference>
<organism evidence="2 4">
    <name type="scientific">Glycomyces lechevalierae</name>
    <dbReference type="NCBI Taxonomy" id="256034"/>
    <lineage>
        <taxon>Bacteria</taxon>
        <taxon>Bacillati</taxon>
        <taxon>Actinomycetota</taxon>
        <taxon>Actinomycetes</taxon>
        <taxon>Glycomycetales</taxon>
        <taxon>Glycomycetaceae</taxon>
        <taxon>Glycomyces</taxon>
    </lineage>
</organism>
<accession>A0A9X3PQM8</accession>
<dbReference type="AlphaFoldDB" id="A0A9X3PQM8"/>
<dbReference type="Gene3D" id="3.40.50.300">
    <property type="entry name" value="P-loop containing nucleotide triphosphate hydrolases"/>
    <property type="match status" value="1"/>
</dbReference>